<dbReference type="VEuPathDB" id="FungiDB:SDRG_14967"/>
<dbReference type="PROSITE" id="PS00455">
    <property type="entry name" value="AMP_BINDING"/>
    <property type="match status" value="1"/>
</dbReference>
<dbReference type="EMBL" id="JH767212">
    <property type="protein sequence ID" value="EQC27252.1"/>
    <property type="molecule type" value="Genomic_DNA"/>
</dbReference>
<dbReference type="Pfam" id="PF00501">
    <property type="entry name" value="AMP-binding"/>
    <property type="match status" value="1"/>
</dbReference>
<feature type="chain" id="PRO_5004571190" description="AMP-dependent synthetase/ligase domain-containing protein" evidence="2">
    <location>
        <begin position="28"/>
        <end position="376"/>
    </location>
</feature>
<dbReference type="Proteomes" id="UP000030762">
    <property type="component" value="Unassembled WGS sequence"/>
</dbReference>
<evidence type="ECO:0000256" key="1">
    <source>
        <dbReference type="SAM" id="MobiDB-lite"/>
    </source>
</evidence>
<dbReference type="AlphaFoldDB" id="T0RCC0"/>
<sequence length="376" mass="41292">MKPMVILDAIKLAAIAFLSMLLGLLQPSPSPAIAGSFEPVDDMWAADDKSKPASPTKAFLQERSHHGSRTPATFEDLTIVELLKQRARSTPNKVVYTFLDDYGRESVNLTFGDLDRAARRVAATLQQDANLKKGDRVMLAYPPGLDFAMGFWGCLYAGATAVPVYPPYPGTLTKDLPKFNRMVVDSGAKVILTNRTYYMATQLATAKSFFSGSVTWPKDIQWFSTDAIAEDMDMCYTDVECSFDDLAFFQYSSGSTSEPKAVMVSYGNVNAQLKVWVAIRETDTMVSWVPSYHDMGLVVFILAPASTGTHFDPTLHLAFLTLHLSRRSVCVDVATLVHQGSCSLDAYGFQVQGHADLRAQLWLRPGGPQDDQGPSS</sequence>
<feature type="domain" description="AMP-dependent synthetase/ligase" evidence="3">
    <location>
        <begin position="84"/>
        <end position="309"/>
    </location>
</feature>
<accession>T0RCC0</accession>
<keyword evidence="5" id="KW-1185">Reference proteome</keyword>
<keyword evidence="2" id="KW-0732">Signal</keyword>
<dbReference type="Gene3D" id="3.40.50.12780">
    <property type="entry name" value="N-terminal domain of ligase-like"/>
    <property type="match status" value="1"/>
</dbReference>
<feature type="region of interest" description="Disordered" evidence="1">
    <location>
        <begin position="45"/>
        <end position="65"/>
    </location>
</feature>
<proteinExistence type="predicted"/>
<dbReference type="SUPFAM" id="SSF56801">
    <property type="entry name" value="Acetyl-CoA synthetase-like"/>
    <property type="match status" value="1"/>
</dbReference>
<dbReference type="PANTHER" id="PTHR22754">
    <property type="entry name" value="DISCO-INTERACTING PROTEIN 2 DIP2 -RELATED"/>
    <property type="match status" value="1"/>
</dbReference>
<evidence type="ECO:0000259" key="3">
    <source>
        <dbReference type="Pfam" id="PF00501"/>
    </source>
</evidence>
<evidence type="ECO:0000313" key="5">
    <source>
        <dbReference type="Proteomes" id="UP000030762"/>
    </source>
</evidence>
<dbReference type="STRING" id="1156394.T0RCC0"/>
<evidence type="ECO:0000313" key="4">
    <source>
        <dbReference type="EMBL" id="EQC27252.1"/>
    </source>
</evidence>
<dbReference type="OMA" id="WEESAYH"/>
<dbReference type="OrthoDB" id="64063at2759"/>
<feature type="signal peptide" evidence="2">
    <location>
        <begin position="1"/>
        <end position="27"/>
    </location>
</feature>
<dbReference type="RefSeq" id="XP_008619351.1">
    <property type="nucleotide sequence ID" value="XM_008621129.1"/>
</dbReference>
<organism evidence="4 5">
    <name type="scientific">Saprolegnia diclina (strain VS20)</name>
    <dbReference type="NCBI Taxonomy" id="1156394"/>
    <lineage>
        <taxon>Eukaryota</taxon>
        <taxon>Sar</taxon>
        <taxon>Stramenopiles</taxon>
        <taxon>Oomycota</taxon>
        <taxon>Saprolegniomycetes</taxon>
        <taxon>Saprolegniales</taxon>
        <taxon>Saprolegniaceae</taxon>
        <taxon>Saprolegnia</taxon>
    </lineage>
</organism>
<gene>
    <name evidence="4" type="ORF">SDRG_14967</name>
</gene>
<dbReference type="eggNOG" id="KOG3628">
    <property type="taxonomic scope" value="Eukaryota"/>
</dbReference>
<protein>
    <recommendedName>
        <fullName evidence="3">AMP-dependent synthetase/ligase domain-containing protein</fullName>
    </recommendedName>
</protein>
<dbReference type="InterPro" id="IPR000873">
    <property type="entry name" value="AMP-dep_synth/lig_dom"/>
</dbReference>
<dbReference type="InterPro" id="IPR042099">
    <property type="entry name" value="ANL_N_sf"/>
</dbReference>
<reference evidence="4 5" key="1">
    <citation type="submission" date="2012-04" db="EMBL/GenBank/DDBJ databases">
        <title>The Genome Sequence of Saprolegnia declina VS20.</title>
        <authorList>
            <consortium name="The Broad Institute Genome Sequencing Platform"/>
            <person name="Russ C."/>
            <person name="Nusbaum C."/>
            <person name="Tyler B."/>
            <person name="van West P."/>
            <person name="Dieguez-Uribeondo J."/>
            <person name="de Bruijn I."/>
            <person name="Tripathy S."/>
            <person name="Jiang R."/>
            <person name="Young S.K."/>
            <person name="Zeng Q."/>
            <person name="Gargeya S."/>
            <person name="Fitzgerald M."/>
            <person name="Haas B."/>
            <person name="Abouelleil A."/>
            <person name="Alvarado L."/>
            <person name="Arachchi H.M."/>
            <person name="Berlin A."/>
            <person name="Chapman S.B."/>
            <person name="Goldberg J."/>
            <person name="Griggs A."/>
            <person name="Gujja S."/>
            <person name="Hansen M."/>
            <person name="Howarth C."/>
            <person name="Imamovic A."/>
            <person name="Larimer J."/>
            <person name="McCowen C."/>
            <person name="Montmayeur A."/>
            <person name="Murphy C."/>
            <person name="Neiman D."/>
            <person name="Pearson M."/>
            <person name="Priest M."/>
            <person name="Roberts A."/>
            <person name="Saif S."/>
            <person name="Shea T."/>
            <person name="Sisk P."/>
            <person name="Sykes S."/>
            <person name="Wortman J."/>
            <person name="Nusbaum C."/>
            <person name="Birren B."/>
        </authorList>
    </citation>
    <scope>NUCLEOTIDE SEQUENCE [LARGE SCALE GENOMIC DNA]</scope>
    <source>
        <strain evidence="4 5">VS20</strain>
    </source>
</reference>
<evidence type="ECO:0000256" key="2">
    <source>
        <dbReference type="SAM" id="SignalP"/>
    </source>
</evidence>
<dbReference type="InParanoid" id="T0RCC0"/>
<dbReference type="GeneID" id="19955694"/>
<name>T0RCC0_SAPDV</name>
<dbReference type="InterPro" id="IPR020845">
    <property type="entry name" value="AMP-binding_CS"/>
</dbReference>
<dbReference type="PANTHER" id="PTHR22754:SF32">
    <property type="entry name" value="DISCO-INTERACTING PROTEIN 2"/>
    <property type="match status" value="1"/>
</dbReference>